<name>A0ABQ8Y6R9_9EUKA</name>
<feature type="compositionally biased region" description="Basic residues" evidence="1">
    <location>
        <begin position="333"/>
        <end position="360"/>
    </location>
</feature>
<dbReference type="InterPro" id="IPR029315">
    <property type="entry name" value="FANCI_S2"/>
</dbReference>
<feature type="compositionally biased region" description="Basic and acidic residues" evidence="1">
    <location>
        <begin position="361"/>
        <end position="384"/>
    </location>
</feature>
<dbReference type="EMBL" id="JAOAOG010000216">
    <property type="protein sequence ID" value="KAJ6239867.1"/>
    <property type="molecule type" value="Genomic_DNA"/>
</dbReference>
<dbReference type="Pfam" id="PF14676">
    <property type="entry name" value="FANCI_S2"/>
    <property type="match status" value="1"/>
</dbReference>
<protein>
    <recommendedName>
        <fullName evidence="2">FANCI solenoid 2 domain-containing protein</fullName>
    </recommendedName>
</protein>
<proteinExistence type="predicted"/>
<dbReference type="PANTHER" id="PTHR16148">
    <property type="entry name" value="NF-KAPPA-B-REPRESSING FACTOR-RELATED"/>
    <property type="match status" value="1"/>
</dbReference>
<organism evidence="3 4">
    <name type="scientific">Anaeramoeba flamelloides</name>
    <dbReference type="NCBI Taxonomy" id="1746091"/>
    <lineage>
        <taxon>Eukaryota</taxon>
        <taxon>Metamonada</taxon>
        <taxon>Anaeramoebidae</taxon>
        <taxon>Anaeramoeba</taxon>
    </lineage>
</organism>
<feature type="compositionally biased region" description="Basic residues" evidence="1">
    <location>
        <begin position="1156"/>
        <end position="1165"/>
    </location>
</feature>
<gene>
    <name evidence="3" type="ORF">M0813_24787</name>
</gene>
<evidence type="ECO:0000313" key="4">
    <source>
        <dbReference type="Proteomes" id="UP001150062"/>
    </source>
</evidence>
<dbReference type="PANTHER" id="PTHR16148:SF14">
    <property type="entry name" value="MYND-TYPE DOMAIN-CONTAINING PROTEIN"/>
    <property type="match status" value="1"/>
</dbReference>
<keyword evidence="4" id="KW-1185">Reference proteome</keyword>
<feature type="region of interest" description="Disordered" evidence="1">
    <location>
        <begin position="646"/>
        <end position="676"/>
    </location>
</feature>
<feature type="region of interest" description="Disordered" evidence="1">
    <location>
        <begin position="321"/>
        <end position="385"/>
    </location>
</feature>
<feature type="region of interest" description="Disordered" evidence="1">
    <location>
        <begin position="1146"/>
        <end position="1165"/>
    </location>
</feature>
<sequence length="1625" mass="190478">MDIFQELKKVRTKKLAGVEGFRAMSDLHSLIRENAKNKNVLNRIGTQLLELVKTKTQTNNSQSSTEEGKGLVLDLIPLLLSLNNLNNRENSTITSEIKMENEIKKENGVLGNSFLDTLIQNFQDVNLFSQFMIILSDLDLKPRQHQLTINKVLELYQSIPNGDLPGLLKICFTLAESSGRVEWIHLARLLLRQVQEEDLPTVVYVLELTFQQNLSLLALIVISFEQMFPILNRNLIKTVAKLSNNTTQIHNFLNFDPKMYNLEITNTVLKSLIWDFHPRDLCIFSSLSIIGELKNKCFETLTDLILRYKALALASPKLPKNDQLNQKYGDQNKKKKNKNKNKKKKKKKKKKNKKKKKSKKNKENEKEKEKEKEKEGNVNEKNDKITGNIQGTLKTLYTLQRINQNNSNHRIKKIENDLFSIFLDFIKCSGVKGRTELLIELAAFFCQLADNNIIKKERRLIRELGKFLFCELFSAHESTRSEICSLAFNYIVRHTDEQIKISYTEIIENITSRDLTAFKSSSSIGKVQEWLNSISLLSKEISYRLITAFLPISKWNRDFVNFLFILFRKMLNNRETKNKSISIFGFTRMFGSGLLHENEQQEILRCLIPAFNYSLEIKKILFEGLIGSLTGEFLVTNLNSNDQNNIILNNSNNNNNTNNDNNNNNNNNDDNDNNNNNQNNCYFISINPLKYIRKIITHRIERYIVVTPSKKKILLPERFFRMEEEKLHIRENPVQLFKLFLKFLEIYENQPKLQSQRSTRILSNLMKTLFARFGVSGGILSIDTTRMSAGISFSMRSQENKEKMFDVPPKGTIPIKNQLELFLPIYQILIEYFFNNHNGLFIKNFLKDSPHSYDELLIRFLHVEADLNFLYLFNKKSNAKFEKVIENHCSEEIYFSFSTLSYLIQRFIKQVILKIQNKNKQKNNSNHNFQKTSDILQTISFEMLYRILLSSNNLIVKHLNKHKSTLSMNSYYLDSNFTLSQMIGLFLHLFELIRPKIDESHLTYSTFGSFLSIPPLFRKKMRNSKLLNHEDLYSKIRSLILVILSHLLSYQNAIYIFSNVTFEKWFESSITNSQNWEYLSKILLRKENNEDINNMIHQFNYQIKHNSDYQKEIIRKKRSKSEDNDLMKEEDLNPFSQTIILQRNNTEQDLQQQQKQRQKKQRPLTKSKISEILDDGKTDPKKLFIWLNLTNYICREFHRDLSIGMLNYQLLSYFDLINILINNKIISNNEIVLIITKIVELFKVIIIDFELQLKTFGMMITFILEKLHYKNALEFARDGLNSEITYFQQGEFKKISIDLGTARKTFLIKILSFYETLVKKINPLSINFKEENQGTEMTHTGKNNYSHNEETRFSLLGFVTTSLFCLFGKSTEFVQKDPIIKVYKISELLLKTFTRWYTAIKRPKAAGKKKRLKSISKFLKDKRNCVTVNYSIILLFHLRKWVNQHPKELISKNATIANYSRTFINSLTELLIMYLESKKIKKIKNNQDQIIFGKKFVLSNFKLKEHIKEMVKTINHYYIIEIEARAQELDNQKKGKKAKNLKQQGAFRARKRKLHSRNTFINEGLQEEDGTDAYTDLESFVVDDMDNKTLQEELLDLNEKGLLDDDFVPMDTEEDSDYDEETDSD</sequence>
<feature type="domain" description="FANCI solenoid 2" evidence="2">
    <location>
        <begin position="450"/>
        <end position="586"/>
    </location>
</feature>
<accession>A0ABQ8Y6R9</accession>
<evidence type="ECO:0000259" key="2">
    <source>
        <dbReference type="Pfam" id="PF14676"/>
    </source>
</evidence>
<evidence type="ECO:0000313" key="3">
    <source>
        <dbReference type="EMBL" id="KAJ6239867.1"/>
    </source>
</evidence>
<dbReference type="Proteomes" id="UP001150062">
    <property type="component" value="Unassembled WGS sequence"/>
</dbReference>
<comment type="caution">
    <text evidence="3">The sequence shown here is derived from an EMBL/GenBank/DDBJ whole genome shotgun (WGS) entry which is preliminary data.</text>
</comment>
<feature type="compositionally biased region" description="Acidic residues" evidence="1">
    <location>
        <begin position="1604"/>
        <end position="1625"/>
    </location>
</feature>
<feature type="region of interest" description="Disordered" evidence="1">
    <location>
        <begin position="1601"/>
        <end position="1625"/>
    </location>
</feature>
<evidence type="ECO:0000256" key="1">
    <source>
        <dbReference type="SAM" id="MobiDB-lite"/>
    </source>
</evidence>
<reference evidence="3" key="1">
    <citation type="submission" date="2022-08" db="EMBL/GenBank/DDBJ databases">
        <title>Novel sulfate-reducing endosymbionts in the free-living metamonad Anaeramoeba.</title>
        <authorList>
            <person name="Jerlstrom-Hultqvist J."/>
            <person name="Cepicka I."/>
            <person name="Gallot-Lavallee L."/>
            <person name="Salas-Leiva D."/>
            <person name="Curtis B.A."/>
            <person name="Zahonova K."/>
            <person name="Pipaliya S."/>
            <person name="Dacks J."/>
            <person name="Roger A.J."/>
        </authorList>
    </citation>
    <scope>NUCLEOTIDE SEQUENCE</scope>
    <source>
        <strain evidence="3">Schooner1</strain>
    </source>
</reference>